<gene>
    <name evidence="1" type="ORF">SAMN03080602_00378</name>
</gene>
<name>A0A1X7I342_9FLAO</name>
<proteinExistence type="predicted"/>
<dbReference type="EMBL" id="FXAO01000001">
    <property type="protein sequence ID" value="SMG08780.1"/>
    <property type="molecule type" value="Genomic_DNA"/>
</dbReference>
<evidence type="ECO:0000313" key="2">
    <source>
        <dbReference type="Proteomes" id="UP000193420"/>
    </source>
</evidence>
<dbReference type="Proteomes" id="UP000193420">
    <property type="component" value="Unassembled WGS sequence"/>
</dbReference>
<reference evidence="2" key="1">
    <citation type="submission" date="2017-04" db="EMBL/GenBank/DDBJ databases">
        <authorList>
            <person name="Varghese N."/>
            <person name="Submissions S."/>
        </authorList>
    </citation>
    <scope>NUCLEOTIDE SEQUENCE [LARGE SCALE GENOMIC DNA]</scope>
    <source>
        <strain evidence="2">DSM 19835</strain>
    </source>
</reference>
<dbReference type="Gene3D" id="1.25.40.390">
    <property type="match status" value="1"/>
</dbReference>
<keyword evidence="2" id="KW-1185">Reference proteome</keyword>
<accession>A0A1X7I342</accession>
<protein>
    <submittedName>
        <fullName evidence="1">Starch-binding associating with outer membrane</fullName>
    </submittedName>
</protein>
<dbReference type="InterPro" id="IPR011990">
    <property type="entry name" value="TPR-like_helical_dom_sf"/>
</dbReference>
<dbReference type="AlphaFoldDB" id="A0A1X7I342"/>
<dbReference type="Pfam" id="PF12771">
    <property type="entry name" value="SusD-like_2"/>
    <property type="match status" value="1"/>
</dbReference>
<dbReference type="RefSeq" id="WP_085495636.1">
    <property type="nucleotide sequence ID" value="NZ_FXAO01000001.1"/>
</dbReference>
<dbReference type="SUPFAM" id="SSF48452">
    <property type="entry name" value="TPR-like"/>
    <property type="match status" value="1"/>
</dbReference>
<dbReference type="STRING" id="188872.SAMN03080602_00378"/>
<evidence type="ECO:0000313" key="1">
    <source>
        <dbReference type="EMBL" id="SMG08780.1"/>
    </source>
</evidence>
<organism evidence="1 2">
    <name type="scientific">Arenibacter troitsensis</name>
    <dbReference type="NCBI Taxonomy" id="188872"/>
    <lineage>
        <taxon>Bacteria</taxon>
        <taxon>Pseudomonadati</taxon>
        <taxon>Bacteroidota</taxon>
        <taxon>Flavobacteriia</taxon>
        <taxon>Flavobacteriales</taxon>
        <taxon>Flavobacteriaceae</taxon>
        <taxon>Arenibacter</taxon>
    </lineage>
</organism>
<dbReference type="InterPro" id="IPR041662">
    <property type="entry name" value="SusD-like_2"/>
</dbReference>
<sequence>MKTIIKLPIALSVLIALLCIPLSCTDGFEELNTNPKLITDDDIKPSLLFTRVLKESGFDILNVGRIGEFSSYIKRADSGNMLALTDFSEPFNYYTAYIENLAAIIRLTADDPELRNQNAMARIWKVWVYHRMTDAYGDIPYTEVATSFEDIVLYPKYDTQESIYVDMLKELKEAASALSVSSDQKSFGAADVLFAGDADSWKRFANSLRLRLALRVRYADETIAQQNVGDVFNSSLIATNDQNAVITSEGPDAADLSNTNPLYQEVVNGNPGAGSSISAGLALVENLLNNDDPRLTIYLEPNNDLEYIGGAINLTAEEKALYPQSAKWSQYFRNATYDFNVMQASEVNFLKAEAVLAGFATGDANAFYQNGITLAMEQYGVDQADITAFLSSTAGVLSGTDEEKLEMIITQKYLALIGDSYEVFAEHRRTGYPRVWIGSEPAAETDNALPRRLPYPLIEYNLNAQGVEEAAGRLVGGDKMKSRIWWDAKAGVPFAHPKQGTFPPYE</sequence>
<dbReference type="OrthoDB" id="725917at2"/>